<comment type="subcellular location">
    <subcellularLocation>
        <location evidence="1">Cell outer membrane</location>
    </subcellularLocation>
</comment>
<evidence type="ECO:0000256" key="3">
    <source>
        <dbReference type="ARBA" id="ARBA00022729"/>
    </source>
</evidence>
<dbReference type="KEGG" id="fax:FUAX_44010"/>
<proteinExistence type="inferred from homology"/>
<dbReference type="Proteomes" id="UP001348817">
    <property type="component" value="Plasmid pFA2"/>
</dbReference>
<evidence type="ECO:0000256" key="6">
    <source>
        <dbReference type="SAM" id="SignalP"/>
    </source>
</evidence>
<keyword evidence="8" id="KW-0614">Plasmid</keyword>
<dbReference type="RefSeq" id="WP_338395122.1">
    <property type="nucleotide sequence ID" value="NZ_AP025316.1"/>
</dbReference>
<dbReference type="SUPFAM" id="SSF48452">
    <property type="entry name" value="TPR-like"/>
    <property type="match status" value="1"/>
</dbReference>
<evidence type="ECO:0000313" key="9">
    <source>
        <dbReference type="Proteomes" id="UP001348817"/>
    </source>
</evidence>
<feature type="domain" description="RagB/SusD" evidence="7">
    <location>
        <begin position="372"/>
        <end position="475"/>
    </location>
</feature>
<feature type="signal peptide" evidence="6">
    <location>
        <begin position="1"/>
        <end position="29"/>
    </location>
</feature>
<keyword evidence="5" id="KW-0998">Cell outer membrane</keyword>
<keyword evidence="9" id="KW-1185">Reference proteome</keyword>
<dbReference type="InterPro" id="IPR011990">
    <property type="entry name" value="TPR-like_helical_dom_sf"/>
</dbReference>
<keyword evidence="4" id="KW-0472">Membrane</keyword>
<evidence type="ECO:0000259" key="7">
    <source>
        <dbReference type="Pfam" id="PF07980"/>
    </source>
</evidence>
<dbReference type="AlphaFoldDB" id="A0AAU9CIL2"/>
<evidence type="ECO:0000256" key="5">
    <source>
        <dbReference type="ARBA" id="ARBA00023237"/>
    </source>
</evidence>
<dbReference type="GO" id="GO:0009279">
    <property type="term" value="C:cell outer membrane"/>
    <property type="evidence" value="ECO:0007669"/>
    <property type="project" value="UniProtKB-SubCell"/>
</dbReference>
<evidence type="ECO:0000256" key="1">
    <source>
        <dbReference type="ARBA" id="ARBA00004442"/>
    </source>
</evidence>
<name>A0AAU9CIL2_9BACT</name>
<dbReference type="Pfam" id="PF07980">
    <property type="entry name" value="SusD_RagB"/>
    <property type="match status" value="1"/>
</dbReference>
<dbReference type="InterPro" id="IPR012944">
    <property type="entry name" value="SusD_RagB_dom"/>
</dbReference>
<reference evidence="8 9" key="1">
    <citation type="submission" date="2021-12" db="EMBL/GenBank/DDBJ databases">
        <title>Genome sequencing of bacteria with rrn-lacking chromosome and rrn-plasmid.</title>
        <authorList>
            <person name="Anda M."/>
            <person name="Iwasaki W."/>
        </authorList>
    </citation>
    <scope>NUCLEOTIDE SEQUENCE [LARGE SCALE GENOMIC DNA]</scope>
    <source>
        <strain evidence="8 9">DSM 100852</strain>
        <plasmid evidence="8 9">pFA2</plasmid>
    </source>
</reference>
<evidence type="ECO:0000313" key="8">
    <source>
        <dbReference type="EMBL" id="BDD11969.1"/>
    </source>
</evidence>
<evidence type="ECO:0000256" key="2">
    <source>
        <dbReference type="ARBA" id="ARBA00006275"/>
    </source>
</evidence>
<sequence length="522" mass="59944">MRKNFKITIITCLLSLIAAPFLTSCSDFFEPEQEHAVNKDDRYKSLFDIQTGVLGAYSKLRNVAEQTIILGDLRADLLQVSENYDADLSELDKVTVTKGNRFVDSRGFYDIIRNCNDMIANMDGVMKKDAAFTEVVRDAHKAEMITLRSWAYLQLIRMYKEVPVTNHELDQVYEGEEIYEMYDRSRMLNWLAERMNWAIQQESLNYSNFEGTLWRKQFVNRKNLLGEIALELGAYGDAVNLFIDTIVNFGGGQNNSDLKCEGFTGDDWEETWSTSTSNYSEKLSYIPFRKSNKQQNDLEMYFSSKGKGKYLLRPTDRVIELWKAQVRKDGSLGDLKRGLGGSFTSSEFDADKKVYIDPEVSKYQFDKKPFESDAQVTIYTASDVHLMLAEALNRNGEHRRALGVVNNNADNVTGIDKSAGIRGRVGLENIDLLKFTGLDKATQLDSMLVIEDVIVRERALELAFQGRRWYDLMRVARRRNDPDFLAKRVAEQLGDEGEALRQRLRNSDNWYLPFDMYANQGN</sequence>
<dbReference type="EMBL" id="AP025316">
    <property type="protein sequence ID" value="BDD11969.1"/>
    <property type="molecule type" value="Genomic_DNA"/>
</dbReference>
<dbReference type="PROSITE" id="PS51257">
    <property type="entry name" value="PROKAR_LIPOPROTEIN"/>
    <property type="match status" value="1"/>
</dbReference>
<geneLocation type="plasmid" evidence="8 9">
    <name>pFA2</name>
</geneLocation>
<accession>A0AAU9CIL2</accession>
<gene>
    <name evidence="8" type="ORF">FUAX_44010</name>
</gene>
<comment type="similarity">
    <text evidence="2">Belongs to the SusD family.</text>
</comment>
<keyword evidence="3 6" id="KW-0732">Signal</keyword>
<protein>
    <recommendedName>
        <fullName evidence="7">RagB/SusD domain-containing protein</fullName>
    </recommendedName>
</protein>
<organism evidence="8 9">
    <name type="scientific">Fulvitalea axinellae</name>
    <dbReference type="NCBI Taxonomy" id="1182444"/>
    <lineage>
        <taxon>Bacteria</taxon>
        <taxon>Pseudomonadati</taxon>
        <taxon>Bacteroidota</taxon>
        <taxon>Cytophagia</taxon>
        <taxon>Cytophagales</taxon>
        <taxon>Persicobacteraceae</taxon>
        <taxon>Fulvitalea</taxon>
    </lineage>
</organism>
<feature type="chain" id="PRO_5043448559" description="RagB/SusD domain-containing protein" evidence="6">
    <location>
        <begin position="30"/>
        <end position="522"/>
    </location>
</feature>
<dbReference type="Gene3D" id="1.25.40.390">
    <property type="match status" value="1"/>
</dbReference>
<evidence type="ECO:0000256" key="4">
    <source>
        <dbReference type="ARBA" id="ARBA00023136"/>
    </source>
</evidence>